<reference evidence="2 3" key="1">
    <citation type="submission" date="2018-10" db="EMBL/GenBank/DDBJ databases">
        <title>Pseudomonas zhaodongensis NEAU-ST5-21(T) genome.</title>
        <authorList>
            <person name="Peng J."/>
            <person name="Liu Z.-P."/>
        </authorList>
    </citation>
    <scope>NUCLEOTIDE SEQUENCE [LARGE SCALE GENOMIC DNA]</scope>
    <source>
        <strain evidence="2 3">NEAU-ST5-21</strain>
    </source>
</reference>
<keyword evidence="3" id="KW-1185">Reference proteome</keyword>
<feature type="chain" id="PRO_5018326237" evidence="1">
    <location>
        <begin position="25"/>
        <end position="270"/>
    </location>
</feature>
<dbReference type="SUPFAM" id="SSF88713">
    <property type="entry name" value="Glycoside hydrolase/deacetylase"/>
    <property type="match status" value="1"/>
</dbReference>
<dbReference type="EMBL" id="RFFM01000001">
    <property type="protein sequence ID" value="RMH91386.1"/>
    <property type="molecule type" value="Genomic_DNA"/>
</dbReference>
<evidence type="ECO:0000256" key="1">
    <source>
        <dbReference type="SAM" id="SignalP"/>
    </source>
</evidence>
<name>A0A3M2HNT5_9GAMM</name>
<proteinExistence type="predicted"/>
<dbReference type="RefSeq" id="WP_122163362.1">
    <property type="nucleotide sequence ID" value="NZ_JAMOIB010000003.1"/>
</dbReference>
<organism evidence="2 3">
    <name type="scientific">Stutzerimonas zhaodongensis</name>
    <dbReference type="NCBI Taxonomy" id="1176257"/>
    <lineage>
        <taxon>Bacteria</taxon>
        <taxon>Pseudomonadati</taxon>
        <taxon>Pseudomonadota</taxon>
        <taxon>Gammaproteobacteria</taxon>
        <taxon>Pseudomonadales</taxon>
        <taxon>Pseudomonadaceae</taxon>
        <taxon>Stutzerimonas</taxon>
    </lineage>
</organism>
<dbReference type="Gene3D" id="3.20.20.370">
    <property type="entry name" value="Glycoside hydrolase/deacetylase"/>
    <property type="match status" value="1"/>
</dbReference>
<accession>A0A3M2HNT5</accession>
<keyword evidence="1" id="KW-0732">Signal</keyword>
<dbReference type="InterPro" id="IPR006837">
    <property type="entry name" value="Divergent_DAC"/>
</dbReference>
<dbReference type="PANTHER" id="PTHR30105">
    <property type="entry name" value="UNCHARACTERIZED YIBQ-RELATED"/>
    <property type="match status" value="1"/>
</dbReference>
<dbReference type="OrthoDB" id="9784811at2"/>
<dbReference type="InterPro" id="IPR011330">
    <property type="entry name" value="Glyco_hydro/deAcase_b/a-brl"/>
</dbReference>
<gene>
    <name evidence="2" type="ORF">EA797_01145</name>
</gene>
<dbReference type="Proteomes" id="UP000269774">
    <property type="component" value="Unassembled WGS sequence"/>
</dbReference>
<protein>
    <submittedName>
        <fullName evidence="2">Divergent polysaccharide deacetylase family protein</fullName>
    </submittedName>
</protein>
<dbReference type="PANTHER" id="PTHR30105:SF2">
    <property type="entry name" value="DIVERGENT POLYSACCHARIDE DEACETYLASE SUPERFAMILY"/>
    <property type="match status" value="1"/>
</dbReference>
<evidence type="ECO:0000313" key="3">
    <source>
        <dbReference type="Proteomes" id="UP000269774"/>
    </source>
</evidence>
<dbReference type="AlphaFoldDB" id="A0A3M2HNT5"/>
<evidence type="ECO:0000313" key="2">
    <source>
        <dbReference type="EMBL" id="RMH91386.1"/>
    </source>
</evidence>
<sequence>MRRRWLLLLGVVAPLLGIGAPDTGADTGNPAQHLAAVSQMPKLALVIDDLGQNASRDGRVLALPGPVAMAILPDTRYATALSQRAQAAGKTVMLHLPMAPAGGPYAWQPQLPPEELTNRLERALKKVPHASGVNNHMGSQMTDRQPPMVALMSELQRRHLFFLDSRTNARTVAAATAQRIGLASLSRDIFLDDDPSPEAVAVQFRQALQLARKQGSVVIIGHPHQSTLALLERELPKLREQGIDWVDIGQMIATRSNRAMLAHGAKGIYR</sequence>
<dbReference type="GO" id="GO:0005975">
    <property type="term" value="P:carbohydrate metabolic process"/>
    <property type="evidence" value="ECO:0007669"/>
    <property type="project" value="InterPro"/>
</dbReference>
<dbReference type="Pfam" id="PF04748">
    <property type="entry name" value="Polysacc_deac_2"/>
    <property type="match status" value="1"/>
</dbReference>
<comment type="caution">
    <text evidence="2">The sequence shown here is derived from an EMBL/GenBank/DDBJ whole genome shotgun (WGS) entry which is preliminary data.</text>
</comment>
<feature type="signal peptide" evidence="1">
    <location>
        <begin position="1"/>
        <end position="24"/>
    </location>
</feature>
<dbReference type="CDD" id="cd10936">
    <property type="entry name" value="CE4_DAC2"/>
    <property type="match status" value="1"/>
</dbReference>